<accession>A0ABU6IWY6</accession>
<evidence type="ECO:0000313" key="2">
    <source>
        <dbReference type="Proteomes" id="UP001343724"/>
    </source>
</evidence>
<dbReference type="RefSeq" id="WP_326439623.1">
    <property type="nucleotide sequence ID" value="NZ_JAYMFH010000003.1"/>
</dbReference>
<dbReference type="Proteomes" id="UP001343724">
    <property type="component" value="Unassembled WGS sequence"/>
</dbReference>
<dbReference type="EMBL" id="JAYMFH010000003">
    <property type="protein sequence ID" value="MEC4294357.1"/>
    <property type="molecule type" value="Genomic_DNA"/>
</dbReference>
<proteinExistence type="predicted"/>
<dbReference type="Pfam" id="PF09355">
    <property type="entry name" value="Phage_Gp19"/>
    <property type="match status" value="1"/>
</dbReference>
<sequence>MGAYAEASDLEDRWRPLSPDEQARAKVLLMDAAEILDAECERCGRDHKTVSAQLKKQVSCYMVRRVMAAGTGADVSQLGVTVGPFSQQQTFANPAANLYVSPDERRLLGIPKRRQRIGSVPSYGGAE</sequence>
<protein>
    <submittedName>
        <fullName evidence="1">Gp19/Gp15/Gp42 family protein</fullName>
    </submittedName>
</protein>
<organism evidence="1 2">
    <name type="scientific">Adlercreutzia shanghongiae</name>
    <dbReference type="NCBI Taxonomy" id="3111773"/>
    <lineage>
        <taxon>Bacteria</taxon>
        <taxon>Bacillati</taxon>
        <taxon>Actinomycetota</taxon>
        <taxon>Coriobacteriia</taxon>
        <taxon>Eggerthellales</taxon>
        <taxon>Eggerthellaceae</taxon>
        <taxon>Adlercreutzia</taxon>
    </lineage>
</organism>
<dbReference type="InterPro" id="IPR018963">
    <property type="entry name" value="Mycophage_D29_Gp19"/>
</dbReference>
<gene>
    <name evidence="1" type="ORF">VJ920_03415</name>
</gene>
<comment type="caution">
    <text evidence="1">The sequence shown here is derived from an EMBL/GenBank/DDBJ whole genome shotgun (WGS) entry which is preliminary data.</text>
</comment>
<reference evidence="1 2" key="1">
    <citation type="submission" date="2024-01" db="EMBL/GenBank/DDBJ databases">
        <title>novel species in genus Adlercreutzia.</title>
        <authorList>
            <person name="Liu X."/>
        </authorList>
    </citation>
    <scope>NUCLEOTIDE SEQUENCE [LARGE SCALE GENOMIC DNA]</scope>
    <source>
        <strain evidence="1 2">R22</strain>
    </source>
</reference>
<name>A0ABU6IWY6_9ACTN</name>
<keyword evidence="2" id="KW-1185">Reference proteome</keyword>
<evidence type="ECO:0000313" key="1">
    <source>
        <dbReference type="EMBL" id="MEC4294357.1"/>
    </source>
</evidence>